<sequence>MVLRRTRAQRTSTGRRDRRTERRRRAARRAGLQAGLPQAAFLFGCTLLFSFAQMPFGSMPAAPAFFAALLAFDEAAVCGMAGVVAGALAGVWRGAMMQGWQLPVCIAISLAMPVARRFVAPRWHGAVFALSALAASLPTLFVESARFLPALRCLELAACVLILTPVFGRLLHLLTDRADARADDVLCALLFILCVLCGLCGMNAGFLARTLAAVGTACIALACGPGAGVAFGGATGLTLTLLGRTPAEGVLLLVAGLLCGVARRWGRWGVAGAMGAAALCAGATVDPSLFRPGPMASVLAAACAPALCPPAWLDRLCARVEPLLDRETAADAVRSLAFHSVRDMANGIREMTDALPAPDAPDETEAARVERFAQNLCARCERRERCWNERYERTRRRVLRLLRPLPERTDEETERVAREMGCLQPERFAQARREQLQQERHEHAVYARCVEQRAAIRRQLGAVSQAVSRLSGDMLDGADAQLGAAIDRALARAGLRARVAYAARSGGRVRALIERADGATADRLRAAAEAGAGRPMRCLMEELSQEELYFEEDAPLDAEVTVQSVRKAGEEVAGDGSRTGRLRGGRCFAALSDGMGSGGAARRESQATLRLLERCLRTGYSRAQALKAVNSLMLACAGEDVFATLDLCLLDLYEGRATLDKLGACTSFLLRGDECEAFEADALPLGMLPDVQPCSRQIELETGDLIVMMTDGVADAIPGGMEGVRQAILSARAQEPRALCRSLIERALRAQRGAAGDDMTVMCVRIVPTGARERRRAL</sequence>
<feature type="transmembrane region" description="Helical" evidence="3">
    <location>
        <begin position="125"/>
        <end position="142"/>
    </location>
</feature>
<feature type="transmembrane region" description="Helical" evidence="3">
    <location>
        <begin position="64"/>
        <end position="88"/>
    </location>
</feature>
<feature type="domain" description="PPM-type phosphatase" evidence="4">
    <location>
        <begin position="566"/>
        <end position="766"/>
    </location>
</feature>
<protein>
    <submittedName>
        <fullName evidence="5">SpoIIE family protein phosphatase</fullName>
    </submittedName>
</protein>
<dbReference type="InterPro" id="IPR045768">
    <property type="entry name" value="SpoIIE_N"/>
</dbReference>
<dbReference type="PANTHER" id="PTHR43156">
    <property type="entry name" value="STAGE II SPORULATION PROTEIN E-RELATED"/>
    <property type="match status" value="1"/>
</dbReference>
<feature type="transmembrane region" description="Helical" evidence="3">
    <location>
        <begin position="211"/>
        <end position="235"/>
    </location>
</feature>
<evidence type="ECO:0000256" key="3">
    <source>
        <dbReference type="SAM" id="Phobius"/>
    </source>
</evidence>
<feature type="transmembrane region" description="Helical" evidence="3">
    <location>
        <begin position="185"/>
        <end position="204"/>
    </location>
</feature>
<dbReference type="EMBL" id="DVFJ01000006">
    <property type="protein sequence ID" value="HIQ71061.1"/>
    <property type="molecule type" value="Genomic_DNA"/>
</dbReference>
<feature type="transmembrane region" description="Helical" evidence="3">
    <location>
        <begin position="32"/>
        <end position="52"/>
    </location>
</feature>
<dbReference type="PROSITE" id="PS51746">
    <property type="entry name" value="PPM_2"/>
    <property type="match status" value="1"/>
</dbReference>
<dbReference type="SMART" id="SM00331">
    <property type="entry name" value="PP2C_SIG"/>
    <property type="match status" value="1"/>
</dbReference>
<dbReference type="InterPro" id="IPR052016">
    <property type="entry name" value="Bact_Sigma-Reg"/>
</dbReference>
<keyword evidence="1" id="KW-0378">Hydrolase</keyword>
<evidence type="ECO:0000313" key="6">
    <source>
        <dbReference type="Proteomes" id="UP000886887"/>
    </source>
</evidence>
<dbReference type="Gene3D" id="3.60.40.10">
    <property type="entry name" value="PPM-type phosphatase domain"/>
    <property type="match status" value="1"/>
</dbReference>
<accession>A0A9D1CPP8</accession>
<evidence type="ECO:0000259" key="4">
    <source>
        <dbReference type="PROSITE" id="PS51746"/>
    </source>
</evidence>
<gene>
    <name evidence="5" type="ORF">IAB73_02470</name>
</gene>
<feature type="transmembrane region" description="Helical" evidence="3">
    <location>
        <begin position="268"/>
        <end position="285"/>
    </location>
</feature>
<organism evidence="5 6">
    <name type="scientific">Candidatus Onthenecus intestinigallinarum</name>
    <dbReference type="NCBI Taxonomy" id="2840875"/>
    <lineage>
        <taxon>Bacteria</taxon>
        <taxon>Bacillati</taxon>
        <taxon>Bacillota</taxon>
        <taxon>Clostridia</taxon>
        <taxon>Eubacteriales</taxon>
        <taxon>Candidatus Onthenecus</taxon>
    </lineage>
</organism>
<dbReference type="InterPro" id="IPR001932">
    <property type="entry name" value="PPM-type_phosphatase-like_dom"/>
</dbReference>
<evidence type="ECO:0000256" key="2">
    <source>
        <dbReference type="SAM" id="MobiDB-lite"/>
    </source>
</evidence>
<dbReference type="GO" id="GO:0016791">
    <property type="term" value="F:phosphatase activity"/>
    <property type="evidence" value="ECO:0007669"/>
    <property type="project" value="TreeGrafter"/>
</dbReference>
<dbReference type="SUPFAM" id="SSF81606">
    <property type="entry name" value="PP2C-like"/>
    <property type="match status" value="1"/>
</dbReference>
<dbReference type="Proteomes" id="UP000886887">
    <property type="component" value="Unassembled WGS sequence"/>
</dbReference>
<keyword evidence="3" id="KW-0472">Membrane</keyword>
<name>A0A9D1CPP8_9FIRM</name>
<reference evidence="5" key="1">
    <citation type="submission" date="2020-10" db="EMBL/GenBank/DDBJ databases">
        <authorList>
            <person name="Gilroy R."/>
        </authorList>
    </citation>
    <scope>NUCLEOTIDE SEQUENCE</scope>
    <source>
        <strain evidence="5">ChiSxjej2B14-6234</strain>
    </source>
</reference>
<reference evidence="5" key="2">
    <citation type="journal article" date="2021" name="PeerJ">
        <title>Extensive microbial diversity within the chicken gut microbiome revealed by metagenomics and culture.</title>
        <authorList>
            <person name="Gilroy R."/>
            <person name="Ravi A."/>
            <person name="Getino M."/>
            <person name="Pursley I."/>
            <person name="Horton D.L."/>
            <person name="Alikhan N.F."/>
            <person name="Baker D."/>
            <person name="Gharbi K."/>
            <person name="Hall N."/>
            <person name="Watson M."/>
            <person name="Adriaenssens E.M."/>
            <person name="Foster-Nyarko E."/>
            <person name="Jarju S."/>
            <person name="Secka A."/>
            <person name="Antonio M."/>
            <person name="Oren A."/>
            <person name="Chaudhuri R.R."/>
            <person name="La Ragione R."/>
            <person name="Hildebrand F."/>
            <person name="Pallen M.J."/>
        </authorList>
    </citation>
    <scope>NUCLEOTIDE SEQUENCE</scope>
    <source>
        <strain evidence="5">ChiSxjej2B14-6234</strain>
    </source>
</reference>
<evidence type="ECO:0000256" key="1">
    <source>
        <dbReference type="ARBA" id="ARBA00022801"/>
    </source>
</evidence>
<dbReference type="Pfam" id="PF07228">
    <property type="entry name" value="SpoIIE"/>
    <property type="match status" value="1"/>
</dbReference>
<dbReference type="PANTHER" id="PTHR43156:SF2">
    <property type="entry name" value="STAGE II SPORULATION PROTEIN E"/>
    <property type="match status" value="1"/>
</dbReference>
<proteinExistence type="predicted"/>
<comment type="caution">
    <text evidence="5">The sequence shown here is derived from an EMBL/GenBank/DDBJ whole genome shotgun (WGS) entry which is preliminary data.</text>
</comment>
<dbReference type="SMART" id="SM00332">
    <property type="entry name" value="PP2Cc"/>
    <property type="match status" value="1"/>
</dbReference>
<feature type="transmembrane region" description="Helical" evidence="3">
    <location>
        <begin position="154"/>
        <end position="173"/>
    </location>
</feature>
<keyword evidence="3" id="KW-0812">Transmembrane</keyword>
<feature type="region of interest" description="Disordered" evidence="2">
    <location>
        <begin position="1"/>
        <end position="30"/>
    </location>
</feature>
<keyword evidence="3" id="KW-1133">Transmembrane helix</keyword>
<dbReference type="Pfam" id="PF19732">
    <property type="entry name" value="SpoIIE_N"/>
    <property type="match status" value="1"/>
</dbReference>
<evidence type="ECO:0000313" key="5">
    <source>
        <dbReference type="EMBL" id="HIQ71061.1"/>
    </source>
</evidence>
<dbReference type="AlphaFoldDB" id="A0A9D1CPP8"/>
<dbReference type="InterPro" id="IPR036457">
    <property type="entry name" value="PPM-type-like_dom_sf"/>
</dbReference>